<evidence type="ECO:0000313" key="3">
    <source>
        <dbReference type="ZFIN" id="ZDB-GENE-110411-60"/>
    </source>
</evidence>
<dbReference type="RefSeq" id="XP_005174211.2">
    <property type="nucleotide sequence ID" value="XM_005174154.6"/>
</dbReference>
<protein>
    <submittedName>
        <fullName evidence="2">Uncharacterized protein gprin3a isoform X1</fullName>
    </submittedName>
</protein>
<dbReference type="GO" id="GO:0005886">
    <property type="term" value="C:plasma membrane"/>
    <property type="evidence" value="ECO:0000318"/>
    <property type="project" value="GO_Central"/>
</dbReference>
<evidence type="ECO:0000313" key="1">
    <source>
        <dbReference type="Proteomes" id="UP000000437"/>
    </source>
</evidence>
<proteinExistence type="predicted"/>
<dbReference type="InterPro" id="IPR032745">
    <property type="entry name" value="GRIN_C"/>
</dbReference>
<sequence>MEPHPALLHTPGSNACWETESNPSGQHRKGNISPEPKTRPEEKQCNEAKEHEKGTSRESVKTLKHTPLASNADLHPASKIPTMHTTTTKQITNANKTASKQPAKSSSSGVEVLSSTSGAKLKSPNVHEKKLQAKLFPKNIQKAPSTSHIMGSTESPQKMLQKTASASQITSTDSPKSLNRLSLSHIPKASSSPKIKATSPTSLKVDKAERIKKLVSKETPSPKDKPIDAESKPGAKTALRESPLGPPEIKSGDSSSVLLHRELNPEQPKAPEDKTDAYVTTQERKTGKSLREQKEADSTIKNDNMVNNTAYKSSTSKIQKDSETMTHLSAIATKDAAIQTEVTNIDAEIQAVVKLCSKSTEMSPVRNPQTIRLDSDNNPEANLHNELKPDSNSDSDWLSNGGLMDSTPIGAKPRFLGPPPYKSPNTQKPHQHVCQIEIELRSESPQTFGLNPPDVTISDAEKTSMKCLGKTGDVDGQKGESAAPQQIVWDEQGMTWEVYGASLDMESLGFAIQSHLQCKIREHERRIGTLRKSICLSEQSPGKGRTEKRKRNVFRSLFAGSHCCSKQHPEEGMAK</sequence>
<dbReference type="GO" id="GO:0031175">
    <property type="term" value="P:neuron projection development"/>
    <property type="evidence" value="ECO:0000318"/>
    <property type="project" value="GO_Central"/>
</dbReference>
<accession>A0ACD6B6U6</accession>
<organism evidence="1 2">
    <name type="scientific">Danio rerio</name>
    <name type="common">Zebrafish</name>
    <name type="synonym">Brachydanio rerio</name>
    <dbReference type="NCBI Taxonomy" id="7955"/>
    <lineage>
        <taxon>Eukaryota</taxon>
        <taxon>Metazoa</taxon>
        <taxon>Chordata</taxon>
        <taxon>Craniata</taxon>
        <taxon>Vertebrata</taxon>
        <taxon>Euteleostomi</taxon>
        <taxon>Actinopterygii</taxon>
        <taxon>Neopterygii</taxon>
        <taxon>Teleostei</taxon>
        <taxon>Ostariophysi</taxon>
        <taxon>Cypriniformes</taxon>
        <taxon>Danionidae</taxon>
        <taxon>Danioninae</taxon>
        <taxon>Danio</taxon>
    </lineage>
</organism>
<evidence type="ECO:0000313" key="2">
    <source>
        <dbReference type="RefSeq" id="XP_005174211.2"/>
    </source>
</evidence>
<keyword evidence="1" id="KW-1185">Reference proteome</keyword>
<reference evidence="2" key="1">
    <citation type="submission" date="2025-08" db="UniProtKB">
        <authorList>
            <consortium name="RefSeq"/>
        </authorList>
    </citation>
    <scope>IDENTIFICATION</scope>
    <source>
        <strain evidence="2">Tuebingen</strain>
        <tissue evidence="2">Fibroblasts and whole tissue</tissue>
    </source>
</reference>
<dbReference type="AGR" id="ZFIN:ZDB-GENE-110411-60"/>
<dbReference type="PANTHER" id="PTHR15718:SF6">
    <property type="entry name" value="G PROTEIN-REGULATED INDUCER OF NEURITE OUTGROWTH 3"/>
    <property type="match status" value="1"/>
</dbReference>
<dbReference type="eggNOG" id="ENOG502SRW9">
    <property type="taxonomic scope" value="Eukaryota"/>
</dbReference>
<dbReference type="Proteomes" id="UP000000437">
    <property type="component" value="Chromosome 23"/>
</dbReference>
<dbReference type="OrthoDB" id="10049175at2759"/>
<dbReference type="KEGG" id="dre:101884675"/>
<dbReference type="PaxDb" id="7955-ENSDARP00000124102"/>
<dbReference type="CTD" id="101884675"/>
<gene>
    <name evidence="2 3" type="primary">gprin3a</name>
</gene>
<dbReference type="GeneTree" id="ENSGT00570000079168"/>
<dbReference type="ZFIN" id="ZDB-GENE-110411-60">
    <property type="gene designation" value="gprin3a"/>
</dbReference>
<dbReference type="Pfam" id="PF15235">
    <property type="entry name" value="GRIN_C"/>
    <property type="match status" value="1"/>
</dbReference>
<dbReference type="Bgee" id="ENSDARG00000088882">
    <property type="expression patterns" value="Expressed in retina and 5 other cell types or tissues"/>
</dbReference>
<name>A0ACD6B6U6_DANRE</name>
<dbReference type="InterPro" id="IPR026646">
    <property type="entry name" value="GPRIN2-like/GPRIN3"/>
</dbReference>
<dbReference type="OMA" id="MTQEREC"/>
<dbReference type="PANTHER" id="PTHR15718">
    <property type="entry name" value="G PROTEIN-REGULATED INDUCER OF NEURITE OUTGROWTH C-TERMINAL DOMAIN-CONTAINING PROTEIN"/>
    <property type="match status" value="1"/>
</dbReference>